<organism evidence="1">
    <name type="scientific">uncultured Caudovirales phage</name>
    <dbReference type="NCBI Taxonomy" id="2100421"/>
    <lineage>
        <taxon>Viruses</taxon>
        <taxon>Duplodnaviria</taxon>
        <taxon>Heunggongvirae</taxon>
        <taxon>Uroviricota</taxon>
        <taxon>Caudoviricetes</taxon>
        <taxon>Peduoviridae</taxon>
        <taxon>Maltschvirus</taxon>
        <taxon>Maltschvirus maltsch</taxon>
    </lineage>
</organism>
<evidence type="ECO:0000313" key="1">
    <source>
        <dbReference type="EMBL" id="CAB4141027.1"/>
    </source>
</evidence>
<accession>A0A6J5M6A9</accession>
<reference evidence="1" key="1">
    <citation type="submission" date="2020-04" db="EMBL/GenBank/DDBJ databases">
        <authorList>
            <person name="Chiriac C."/>
            <person name="Salcher M."/>
            <person name="Ghai R."/>
            <person name="Kavagutti S V."/>
        </authorList>
    </citation>
    <scope>NUCLEOTIDE SEQUENCE</scope>
</reference>
<name>A0A6J5M6A9_9CAUD</name>
<proteinExistence type="predicted"/>
<dbReference type="EMBL" id="LR796386">
    <property type="protein sequence ID" value="CAB4141027.1"/>
    <property type="molecule type" value="Genomic_DNA"/>
</dbReference>
<sequence length="140" mass="15674">MAVRETSLLAYADILADGRMNDRQQRVFDSIAALKIASDQDIARHLRWEINKVTPRRGELAYKLKIIEEAGFGRNAQNRPVQLWRIRPKQQCFDFEQGYPHAANPFDYSGGADGSAPSACHNLSRRGAHVHAQNSAGLSK</sequence>
<protein>
    <submittedName>
        <fullName evidence="1">Uncharacterized protein</fullName>
    </submittedName>
</protein>
<gene>
    <name evidence="1" type="ORF">UFOVP413_8</name>
</gene>